<proteinExistence type="predicted"/>
<reference evidence="2" key="1">
    <citation type="submission" date="2019-04" db="EMBL/GenBank/DDBJ databases">
        <title>Friends and foes A comparative genomics studyof 23 Aspergillus species from section Flavi.</title>
        <authorList>
            <consortium name="DOE Joint Genome Institute"/>
            <person name="Kjaerbolling I."/>
            <person name="Vesth T."/>
            <person name="Frisvad J.C."/>
            <person name="Nybo J.L."/>
            <person name="Theobald S."/>
            <person name="Kildgaard S."/>
            <person name="Isbrandt T."/>
            <person name="Kuo A."/>
            <person name="Sato A."/>
            <person name="Lyhne E.K."/>
            <person name="Kogle M.E."/>
            <person name="Wiebenga A."/>
            <person name="Kun R.S."/>
            <person name="Lubbers R.J."/>
            <person name="Makela M.R."/>
            <person name="Barry K."/>
            <person name="Chovatia M."/>
            <person name="Clum A."/>
            <person name="Daum C."/>
            <person name="Haridas S."/>
            <person name="He G."/>
            <person name="LaButti K."/>
            <person name="Lipzen A."/>
            <person name="Mondo S."/>
            <person name="Riley R."/>
            <person name="Salamov A."/>
            <person name="Simmons B.A."/>
            <person name="Magnuson J.K."/>
            <person name="Henrissat B."/>
            <person name="Mortensen U.H."/>
            <person name="Larsen T.O."/>
            <person name="Devries R.P."/>
            <person name="Grigoriev I.V."/>
            <person name="Machida M."/>
            <person name="Baker S.E."/>
            <person name="Andersen M.R."/>
        </authorList>
    </citation>
    <scope>NUCLEOTIDE SEQUENCE [LARGE SCALE GENOMIC DNA]</scope>
    <source>
        <strain evidence="2">CBS 553.77</strain>
    </source>
</reference>
<name>A0A5N6ZBF1_9EURO</name>
<gene>
    <name evidence="1" type="ORF">BDV28DRAFT_146639</name>
</gene>
<dbReference type="EMBL" id="ML739062">
    <property type="protein sequence ID" value="KAE8354935.1"/>
    <property type="molecule type" value="Genomic_DNA"/>
</dbReference>
<keyword evidence="2" id="KW-1185">Reference proteome</keyword>
<organism evidence="1 2">
    <name type="scientific">Aspergillus coremiiformis</name>
    <dbReference type="NCBI Taxonomy" id="138285"/>
    <lineage>
        <taxon>Eukaryota</taxon>
        <taxon>Fungi</taxon>
        <taxon>Dikarya</taxon>
        <taxon>Ascomycota</taxon>
        <taxon>Pezizomycotina</taxon>
        <taxon>Eurotiomycetes</taxon>
        <taxon>Eurotiomycetidae</taxon>
        <taxon>Eurotiales</taxon>
        <taxon>Aspergillaceae</taxon>
        <taxon>Aspergillus</taxon>
        <taxon>Aspergillus subgen. Circumdati</taxon>
    </lineage>
</organism>
<evidence type="ECO:0000313" key="1">
    <source>
        <dbReference type="EMBL" id="KAE8354935.1"/>
    </source>
</evidence>
<evidence type="ECO:0000313" key="2">
    <source>
        <dbReference type="Proteomes" id="UP000327118"/>
    </source>
</evidence>
<sequence length="62" mass="7702">MAPDLGRSPYQHRWLPPSHYHTSTMRLTYLARYPQIRRLMKHPTYPWSMEDEESLRSENIWW</sequence>
<dbReference type="AlphaFoldDB" id="A0A5N6ZBF1"/>
<protein>
    <submittedName>
        <fullName evidence="1">Uncharacterized protein</fullName>
    </submittedName>
</protein>
<accession>A0A5N6ZBF1</accession>
<dbReference type="Proteomes" id="UP000327118">
    <property type="component" value="Unassembled WGS sequence"/>
</dbReference>